<keyword evidence="11" id="KW-0862">Zinc</keyword>
<dbReference type="FunFam" id="3.30.40.10:FF:000051">
    <property type="entry name" value="RBR-type E3 ubiquitin transferase"/>
    <property type="match status" value="1"/>
</dbReference>
<feature type="domain" description="RING-type" evidence="15">
    <location>
        <begin position="647"/>
        <end position="858"/>
    </location>
</feature>
<evidence type="ECO:0000313" key="16">
    <source>
        <dbReference type="EMBL" id="GBG84486.1"/>
    </source>
</evidence>
<feature type="compositionally biased region" description="Polar residues" evidence="14">
    <location>
        <begin position="123"/>
        <end position="132"/>
    </location>
</feature>
<evidence type="ECO:0000256" key="4">
    <source>
        <dbReference type="ARBA" id="ARBA00012251"/>
    </source>
</evidence>
<dbReference type="Gene3D" id="3.30.40.10">
    <property type="entry name" value="Zinc/RING finger domain, C3HC4 (zinc finger)"/>
    <property type="match status" value="1"/>
</dbReference>
<dbReference type="PROSITE" id="PS51873">
    <property type="entry name" value="TRIAD"/>
    <property type="match status" value="1"/>
</dbReference>
<dbReference type="InterPro" id="IPR002867">
    <property type="entry name" value="IBR_dom"/>
</dbReference>
<dbReference type="Gene3D" id="1.25.40.20">
    <property type="entry name" value="Ankyrin repeat-containing domain"/>
    <property type="match status" value="1"/>
</dbReference>
<keyword evidence="8" id="KW-0677">Repeat</keyword>
<dbReference type="CDD" id="cd20346">
    <property type="entry name" value="BRcat_RBR_ANKIB1"/>
    <property type="match status" value="1"/>
</dbReference>
<feature type="compositionally biased region" description="Basic and acidic residues" evidence="14">
    <location>
        <begin position="545"/>
        <end position="554"/>
    </location>
</feature>
<feature type="region of interest" description="Disordered" evidence="14">
    <location>
        <begin position="473"/>
        <end position="641"/>
    </location>
</feature>
<keyword evidence="12" id="KW-1133">Transmembrane helix</keyword>
<dbReference type="GO" id="GO:0061630">
    <property type="term" value="F:ubiquitin protein ligase activity"/>
    <property type="evidence" value="ECO:0007669"/>
    <property type="project" value="UniProtKB-EC"/>
</dbReference>
<dbReference type="Pfam" id="PF01485">
    <property type="entry name" value="IBR"/>
    <property type="match status" value="1"/>
</dbReference>
<sequence length="858" mass="90816">MVSEGEHTLRVGCIQGNWSLILRALEDIAVPWLTAGKQFTHGPPVTWNTTYIDDGRQNPLHYLAGGETTTPMASTTASALGELKLAASETDIRRADVFEIVFGYTCVQRPSAPNDERGKSVETTEQEQQQPHLTPRFFPSSSQLALVAGASLTVKNQEGETPFLVAIRTKSLAVIGALIDIWDRLSCYKCNHACRESSYGGLPRGSSSEENQFDYSYLVMADRHGETPLTRANRLAQEGTANALTERGVTPLSKPSAHSPDVLEMNRLWRARNHGLLYEEPVFLLIDSRLSKLLGAAMESVTSCPSAGEGDGPPADAFSVPPSPVVSRENSPKGAGVFHRRSRPPLLSSDQQQQQESKRDRRRRLREVFCSAGKLVHQPGPAVLDERAESNLDAKIFSAFGNGFGPAPDEGVFVQLRDLEEIKALRDSLVARVVVNTELDERAAGLLLDMYHGEEAALLREWAADKQKVLEKGGVRRQSAGGSKHGGGGGGGGGGDGAGGKMDAEAEVPLRSAGDGDDAGGEMEAEAEPPLRSAGGASAFSDDEVGGRAGREKQGQSGGGGGDDAGGEMDAEAGGGATTAMVASESADGASTGGGGSIFLNNEVGGRAGREKQGDNGGGGGEKTLEGGGGGQGGKQAGAGETAGGEETATCIVCFDDLVVDCPCPCCGQTICATCLRKYAASRINDGEVRAISCPGGGCARLLAESEVRELVDGGTFKRYQDQLANKFVAASNNVRWCPLPGCGRAVYHKRESSEENVSSTLGEGGVSGINLARNVECICGHAFCWNCRKPAHEPATCKQVDKWDKQKSVRLKNAEALESADWIRKHAKYCPSCRTICQRDGGCNHMTCPQCGHEFCW</sequence>
<dbReference type="EMBL" id="BFEA01000477">
    <property type="protein sequence ID" value="GBG84486.1"/>
    <property type="molecule type" value="Genomic_DNA"/>
</dbReference>
<organism evidence="16 17">
    <name type="scientific">Chara braunii</name>
    <name type="common">Braun's stonewort</name>
    <dbReference type="NCBI Taxonomy" id="69332"/>
    <lineage>
        <taxon>Eukaryota</taxon>
        <taxon>Viridiplantae</taxon>
        <taxon>Streptophyta</taxon>
        <taxon>Charophyceae</taxon>
        <taxon>Charales</taxon>
        <taxon>Characeae</taxon>
        <taxon>Chara</taxon>
    </lineage>
</organism>
<reference evidence="16 17" key="1">
    <citation type="journal article" date="2018" name="Cell">
        <title>The Chara Genome: Secondary Complexity and Implications for Plant Terrestrialization.</title>
        <authorList>
            <person name="Nishiyama T."/>
            <person name="Sakayama H."/>
            <person name="Vries J.D."/>
            <person name="Buschmann H."/>
            <person name="Saint-Marcoux D."/>
            <person name="Ullrich K.K."/>
            <person name="Haas F.B."/>
            <person name="Vanderstraeten L."/>
            <person name="Becker D."/>
            <person name="Lang D."/>
            <person name="Vosolsobe S."/>
            <person name="Rombauts S."/>
            <person name="Wilhelmsson P.K.I."/>
            <person name="Janitza P."/>
            <person name="Kern R."/>
            <person name="Heyl A."/>
            <person name="Rumpler F."/>
            <person name="Villalobos L.I.A.C."/>
            <person name="Clay J.M."/>
            <person name="Skokan R."/>
            <person name="Toyoda A."/>
            <person name="Suzuki Y."/>
            <person name="Kagoshima H."/>
            <person name="Schijlen E."/>
            <person name="Tajeshwar N."/>
            <person name="Catarino B."/>
            <person name="Hetherington A.J."/>
            <person name="Saltykova A."/>
            <person name="Bonnot C."/>
            <person name="Breuninger H."/>
            <person name="Symeonidi A."/>
            <person name="Radhakrishnan G.V."/>
            <person name="Van Nieuwerburgh F."/>
            <person name="Deforce D."/>
            <person name="Chang C."/>
            <person name="Karol K.G."/>
            <person name="Hedrich R."/>
            <person name="Ulvskov P."/>
            <person name="Glockner G."/>
            <person name="Delwiche C.F."/>
            <person name="Petrasek J."/>
            <person name="Van de Peer Y."/>
            <person name="Friml J."/>
            <person name="Beilby M."/>
            <person name="Dolan L."/>
            <person name="Kohara Y."/>
            <person name="Sugano S."/>
            <person name="Fujiyama A."/>
            <person name="Delaux P.-M."/>
            <person name="Quint M."/>
            <person name="TheiBen G."/>
            <person name="Hagemann M."/>
            <person name="Harholt J."/>
            <person name="Dunand C."/>
            <person name="Zachgo S."/>
            <person name="Langdale J."/>
            <person name="Maumus F."/>
            <person name="Straeten D.V.D."/>
            <person name="Gould S.B."/>
            <person name="Rensing S.A."/>
        </authorList>
    </citation>
    <scope>NUCLEOTIDE SEQUENCE [LARGE SCALE GENOMIC DNA]</scope>
    <source>
        <strain evidence="16 17">S276</strain>
    </source>
</reference>
<comment type="caution">
    <text evidence="16">The sequence shown here is derived from an EMBL/GenBank/DDBJ whole genome shotgun (WGS) entry which is preliminary data.</text>
</comment>
<dbReference type="InterPro" id="IPR036770">
    <property type="entry name" value="Ankyrin_rpt-contain_sf"/>
</dbReference>
<dbReference type="InterPro" id="IPR031127">
    <property type="entry name" value="E3_UB_ligase_RBR"/>
</dbReference>
<protein>
    <recommendedName>
        <fullName evidence="4">RBR-type E3 ubiquitin transferase</fullName>
        <ecNumber evidence="4">2.3.2.31</ecNumber>
    </recommendedName>
</protein>
<evidence type="ECO:0000313" key="17">
    <source>
        <dbReference type="Proteomes" id="UP000265515"/>
    </source>
</evidence>
<dbReference type="Gene3D" id="1.20.120.1750">
    <property type="match status" value="1"/>
</dbReference>
<evidence type="ECO:0000256" key="5">
    <source>
        <dbReference type="ARBA" id="ARBA00022679"/>
    </source>
</evidence>
<comment type="catalytic activity">
    <reaction evidence="1">
        <text>[E2 ubiquitin-conjugating enzyme]-S-ubiquitinyl-L-cysteine + [acceptor protein]-L-lysine = [E2 ubiquitin-conjugating enzyme]-L-cysteine + [acceptor protein]-N(6)-ubiquitinyl-L-lysine.</text>
        <dbReference type="EC" id="2.3.2.31"/>
    </reaction>
</comment>
<evidence type="ECO:0000256" key="3">
    <source>
        <dbReference type="ARBA" id="ARBA00004906"/>
    </source>
</evidence>
<dbReference type="AlphaFoldDB" id="A0A388LQ79"/>
<feature type="region of interest" description="Disordered" evidence="14">
    <location>
        <begin position="302"/>
        <end position="363"/>
    </location>
</feature>
<evidence type="ECO:0000256" key="12">
    <source>
        <dbReference type="ARBA" id="ARBA00022989"/>
    </source>
</evidence>
<keyword evidence="5" id="KW-0808">Transferase</keyword>
<gene>
    <name evidence="16" type="ORF">CBR_g38770</name>
</gene>
<proteinExistence type="predicted"/>
<comment type="subcellular location">
    <subcellularLocation>
        <location evidence="2">Membrane</location>
        <topology evidence="2">Single-pass membrane protein</topology>
    </subcellularLocation>
</comment>
<dbReference type="GO" id="GO:0016567">
    <property type="term" value="P:protein ubiquitination"/>
    <property type="evidence" value="ECO:0007669"/>
    <property type="project" value="InterPro"/>
</dbReference>
<dbReference type="InterPro" id="IPR044066">
    <property type="entry name" value="TRIAD_supradom"/>
</dbReference>
<dbReference type="CDD" id="cd20354">
    <property type="entry name" value="Rcat_RBR_RNF14"/>
    <property type="match status" value="1"/>
</dbReference>
<dbReference type="EC" id="2.3.2.31" evidence="4"/>
<feature type="compositionally biased region" description="Gly residues" evidence="14">
    <location>
        <begin position="615"/>
        <end position="641"/>
    </location>
</feature>
<feature type="compositionally biased region" description="Gly residues" evidence="14">
    <location>
        <begin position="483"/>
        <end position="500"/>
    </location>
</feature>
<feature type="compositionally biased region" description="Acidic residues" evidence="14">
    <location>
        <begin position="515"/>
        <end position="527"/>
    </location>
</feature>
<evidence type="ECO:0000256" key="9">
    <source>
        <dbReference type="ARBA" id="ARBA00022771"/>
    </source>
</evidence>
<evidence type="ECO:0000256" key="14">
    <source>
        <dbReference type="SAM" id="MobiDB-lite"/>
    </source>
</evidence>
<dbReference type="Proteomes" id="UP000265515">
    <property type="component" value="Unassembled WGS sequence"/>
</dbReference>
<evidence type="ECO:0000256" key="8">
    <source>
        <dbReference type="ARBA" id="ARBA00022737"/>
    </source>
</evidence>
<keyword evidence="6" id="KW-0812">Transmembrane</keyword>
<evidence type="ECO:0000256" key="10">
    <source>
        <dbReference type="ARBA" id="ARBA00022786"/>
    </source>
</evidence>
<dbReference type="SMART" id="SM00647">
    <property type="entry name" value="IBR"/>
    <property type="match status" value="2"/>
</dbReference>
<keyword evidence="10" id="KW-0833">Ubl conjugation pathway</keyword>
<accession>A0A388LQ79</accession>
<feature type="compositionally biased region" description="Low complexity" evidence="14">
    <location>
        <begin position="578"/>
        <end position="590"/>
    </location>
</feature>
<keyword evidence="17" id="KW-1185">Reference proteome</keyword>
<keyword evidence="9" id="KW-0863">Zinc-finger</keyword>
<evidence type="ECO:0000256" key="13">
    <source>
        <dbReference type="ARBA" id="ARBA00023136"/>
    </source>
</evidence>
<name>A0A388LQ79_CHABU</name>
<keyword evidence="7" id="KW-0479">Metal-binding</keyword>
<dbReference type="GO" id="GO:0008270">
    <property type="term" value="F:zinc ion binding"/>
    <property type="evidence" value="ECO:0007669"/>
    <property type="project" value="UniProtKB-KW"/>
</dbReference>
<dbReference type="Gramene" id="GBG84486">
    <property type="protein sequence ID" value="GBG84486"/>
    <property type="gene ID" value="CBR_g38770"/>
</dbReference>
<dbReference type="PANTHER" id="PTHR11685">
    <property type="entry name" value="RBR FAMILY RING FINGER AND IBR DOMAIN-CONTAINING"/>
    <property type="match status" value="1"/>
</dbReference>
<dbReference type="Pfam" id="PF22191">
    <property type="entry name" value="IBR_1"/>
    <property type="match status" value="1"/>
</dbReference>
<evidence type="ECO:0000256" key="6">
    <source>
        <dbReference type="ARBA" id="ARBA00022692"/>
    </source>
</evidence>
<evidence type="ECO:0000256" key="1">
    <source>
        <dbReference type="ARBA" id="ARBA00001798"/>
    </source>
</evidence>
<evidence type="ECO:0000259" key="15">
    <source>
        <dbReference type="PROSITE" id="PS51873"/>
    </source>
</evidence>
<feature type="region of interest" description="Disordered" evidence="14">
    <location>
        <begin position="111"/>
        <end position="135"/>
    </location>
</feature>
<dbReference type="InterPro" id="IPR047548">
    <property type="entry name" value="Rcat_RBR_RNF14"/>
</dbReference>
<evidence type="ECO:0000256" key="2">
    <source>
        <dbReference type="ARBA" id="ARBA00004167"/>
    </source>
</evidence>
<comment type="pathway">
    <text evidence="3">Protein modification; protein ubiquitination.</text>
</comment>
<dbReference type="GO" id="GO:0005737">
    <property type="term" value="C:cytoplasm"/>
    <property type="evidence" value="ECO:0007669"/>
    <property type="project" value="UniProtKB-ARBA"/>
</dbReference>
<evidence type="ECO:0000256" key="7">
    <source>
        <dbReference type="ARBA" id="ARBA00022723"/>
    </source>
</evidence>
<keyword evidence="13" id="KW-0472">Membrane</keyword>
<dbReference type="STRING" id="69332.A0A388LQ79"/>
<dbReference type="OrthoDB" id="514333at2759"/>
<dbReference type="SUPFAM" id="SSF57850">
    <property type="entry name" value="RING/U-box"/>
    <property type="match status" value="3"/>
</dbReference>
<dbReference type="InterPro" id="IPR013083">
    <property type="entry name" value="Znf_RING/FYVE/PHD"/>
</dbReference>
<evidence type="ECO:0000256" key="11">
    <source>
        <dbReference type="ARBA" id="ARBA00022833"/>
    </source>
</evidence>
<feature type="compositionally biased region" description="Low complexity" evidence="14">
    <location>
        <begin position="344"/>
        <end position="355"/>
    </location>
</feature>
<dbReference type="GO" id="GO:0031090">
    <property type="term" value="C:organelle membrane"/>
    <property type="evidence" value="ECO:0007669"/>
    <property type="project" value="UniProtKB-ARBA"/>
</dbReference>